<accession>C5BJL7</accession>
<dbReference type="AlphaFoldDB" id="C5BJL7"/>
<keyword evidence="3" id="KW-0238">DNA-binding</keyword>
<dbReference type="eggNOG" id="COG0583">
    <property type="taxonomic scope" value="Bacteria"/>
</dbReference>
<keyword evidence="7" id="KW-1185">Reference proteome</keyword>
<dbReference type="InterPro" id="IPR005119">
    <property type="entry name" value="LysR_subst-bd"/>
</dbReference>
<dbReference type="InterPro" id="IPR000847">
    <property type="entry name" value="LysR_HTH_N"/>
</dbReference>
<dbReference type="GO" id="GO:0003700">
    <property type="term" value="F:DNA-binding transcription factor activity"/>
    <property type="evidence" value="ECO:0007669"/>
    <property type="project" value="InterPro"/>
</dbReference>
<dbReference type="FunFam" id="1.10.10.10:FF:000001">
    <property type="entry name" value="LysR family transcriptional regulator"/>
    <property type="match status" value="1"/>
</dbReference>
<dbReference type="GO" id="GO:0006351">
    <property type="term" value="P:DNA-templated transcription"/>
    <property type="evidence" value="ECO:0007669"/>
    <property type="project" value="TreeGrafter"/>
</dbReference>
<reference evidence="6 7" key="1">
    <citation type="journal article" date="2009" name="PLoS ONE">
        <title>The complete genome of Teredinibacter turnerae T7901: an intracellular endosymbiont of marine wood-boring bivalves (shipworms).</title>
        <authorList>
            <person name="Yang J.C."/>
            <person name="Madupu R."/>
            <person name="Durkin A.S."/>
            <person name="Ekborg N.A."/>
            <person name="Pedamallu C.S."/>
            <person name="Hostetler J.B."/>
            <person name="Radune D."/>
            <person name="Toms B.S."/>
            <person name="Henrissat B."/>
            <person name="Coutinho P.M."/>
            <person name="Schwarz S."/>
            <person name="Field L."/>
            <person name="Trindade-Silva A.E."/>
            <person name="Soares C.A.G."/>
            <person name="Elshahawi S."/>
            <person name="Hanora A."/>
            <person name="Schmidt E.W."/>
            <person name="Haygood M.G."/>
            <person name="Posfai J."/>
            <person name="Benner J."/>
            <person name="Madinger C."/>
            <person name="Nove J."/>
            <person name="Anton B."/>
            <person name="Chaudhary K."/>
            <person name="Foster J."/>
            <person name="Holman A."/>
            <person name="Kumar S."/>
            <person name="Lessard P.A."/>
            <person name="Luyten Y.A."/>
            <person name="Slatko B."/>
            <person name="Wood N."/>
            <person name="Wu B."/>
            <person name="Teplitski M."/>
            <person name="Mougous J.D."/>
            <person name="Ward N."/>
            <person name="Eisen J.A."/>
            <person name="Badger J.H."/>
            <person name="Distel D.L."/>
        </authorList>
    </citation>
    <scope>NUCLEOTIDE SEQUENCE [LARGE SCALE GENOMIC DNA]</scope>
    <source>
        <strain evidence="7">ATCC 39867 / T7901</strain>
    </source>
</reference>
<dbReference type="EMBL" id="CP001614">
    <property type="protein sequence ID" value="ACR14175.1"/>
    <property type="molecule type" value="Genomic_DNA"/>
</dbReference>
<dbReference type="Gene3D" id="1.10.10.10">
    <property type="entry name" value="Winged helix-like DNA-binding domain superfamily/Winged helix DNA-binding domain"/>
    <property type="match status" value="1"/>
</dbReference>
<dbReference type="HOGENOM" id="CLU_039613_16_1_6"/>
<dbReference type="RefSeq" id="WP_015820291.1">
    <property type="nucleotide sequence ID" value="NC_012997.1"/>
</dbReference>
<evidence type="ECO:0000256" key="1">
    <source>
        <dbReference type="ARBA" id="ARBA00009437"/>
    </source>
</evidence>
<dbReference type="PRINTS" id="PR00039">
    <property type="entry name" value="HTHLYSR"/>
</dbReference>
<dbReference type="InterPro" id="IPR036388">
    <property type="entry name" value="WH-like_DNA-bd_sf"/>
</dbReference>
<organism evidence="6 7">
    <name type="scientific">Teredinibacter turnerae (strain ATCC 39867 / T7901)</name>
    <dbReference type="NCBI Taxonomy" id="377629"/>
    <lineage>
        <taxon>Bacteria</taxon>
        <taxon>Pseudomonadati</taxon>
        <taxon>Pseudomonadota</taxon>
        <taxon>Gammaproteobacteria</taxon>
        <taxon>Cellvibrionales</taxon>
        <taxon>Cellvibrionaceae</taxon>
        <taxon>Teredinibacter</taxon>
    </lineage>
</organism>
<dbReference type="SUPFAM" id="SSF53850">
    <property type="entry name" value="Periplasmic binding protein-like II"/>
    <property type="match status" value="1"/>
</dbReference>
<comment type="similarity">
    <text evidence="1">Belongs to the LysR transcriptional regulatory family.</text>
</comment>
<dbReference type="PANTHER" id="PTHR30537">
    <property type="entry name" value="HTH-TYPE TRANSCRIPTIONAL REGULATOR"/>
    <property type="match status" value="1"/>
</dbReference>
<dbReference type="CDD" id="cd08474">
    <property type="entry name" value="PBP2_CrgA_like_5"/>
    <property type="match status" value="1"/>
</dbReference>
<dbReference type="Pfam" id="PF00126">
    <property type="entry name" value="HTH_1"/>
    <property type="match status" value="1"/>
</dbReference>
<dbReference type="Pfam" id="PF03466">
    <property type="entry name" value="LysR_substrate"/>
    <property type="match status" value="1"/>
</dbReference>
<sequence>MQVERQNMREDLSDLALFMVVAELQSFTRAATQLELSQSAVSHGVRRLEASVGIKLLNRTSRRVSTTDAGEKLLAALRPGLGMINARIEELRLLGDAPRGLVRISTSKPALRTLLWPKLSAVVRDYPEIQIELNLESRLTDLAENRFDAGVRLKEFVSPDMIAVPIGPPIRLAAVAAPHYFQQHGTPEHPDDLEQHDCLALRFHAQAPVYDWEFEKAGQVLVKKITGPFIFSESGIAIEAAKAGHGIAFVTEPEVIDGIENGSLRRVLADWCPPFDGYVLCYSGRRNLSSAFRLVIDRLKYVPTLDA</sequence>
<dbReference type="InterPro" id="IPR036390">
    <property type="entry name" value="WH_DNA-bd_sf"/>
</dbReference>
<gene>
    <name evidence="6" type="ordered locus">TERTU_2241</name>
</gene>
<name>C5BJL7_TERTT</name>
<evidence type="ECO:0000256" key="2">
    <source>
        <dbReference type="ARBA" id="ARBA00023015"/>
    </source>
</evidence>
<keyword evidence="2" id="KW-0805">Transcription regulation</keyword>
<dbReference type="PANTHER" id="PTHR30537:SF1">
    <property type="entry name" value="HTH-TYPE TRANSCRIPTIONAL REGULATOR PGRR"/>
    <property type="match status" value="1"/>
</dbReference>
<dbReference type="SUPFAM" id="SSF46785">
    <property type="entry name" value="Winged helix' DNA-binding domain"/>
    <property type="match status" value="1"/>
</dbReference>
<dbReference type="KEGG" id="ttu:TERTU_2241"/>
<dbReference type="InterPro" id="IPR058163">
    <property type="entry name" value="LysR-type_TF_proteobact-type"/>
</dbReference>
<feature type="domain" description="HTH lysR-type" evidence="5">
    <location>
        <begin position="10"/>
        <end position="67"/>
    </location>
</feature>
<evidence type="ECO:0000313" key="6">
    <source>
        <dbReference type="EMBL" id="ACR14175.1"/>
    </source>
</evidence>
<dbReference type="PROSITE" id="PS50931">
    <property type="entry name" value="HTH_LYSR"/>
    <property type="match status" value="1"/>
</dbReference>
<keyword evidence="4" id="KW-0804">Transcription</keyword>
<dbReference type="GO" id="GO:0043565">
    <property type="term" value="F:sequence-specific DNA binding"/>
    <property type="evidence" value="ECO:0007669"/>
    <property type="project" value="TreeGrafter"/>
</dbReference>
<evidence type="ECO:0000256" key="4">
    <source>
        <dbReference type="ARBA" id="ARBA00023163"/>
    </source>
</evidence>
<protein>
    <submittedName>
        <fullName evidence="6">HTH-type transcriptional regulator YcjZ</fullName>
    </submittedName>
</protein>
<evidence type="ECO:0000259" key="5">
    <source>
        <dbReference type="PROSITE" id="PS50931"/>
    </source>
</evidence>
<dbReference type="Gene3D" id="3.40.190.290">
    <property type="match status" value="1"/>
</dbReference>
<dbReference type="STRING" id="377629.TERTU_2241"/>
<evidence type="ECO:0000256" key="3">
    <source>
        <dbReference type="ARBA" id="ARBA00023125"/>
    </source>
</evidence>
<dbReference type="Proteomes" id="UP000009080">
    <property type="component" value="Chromosome"/>
</dbReference>
<proteinExistence type="inferred from homology"/>
<evidence type="ECO:0000313" key="7">
    <source>
        <dbReference type="Proteomes" id="UP000009080"/>
    </source>
</evidence>